<sequence>MMKLNFNCITFLLFFLFSIALSGQELSLYQQFNGRFDFTFIGNTLNTQENLGILNSPCIINTSSSAQLELQPDDTLEKAYLYWAGSGPGDFNVKLNNIDIVPDRTFNLTETFSGLIFFSAFKDVTEQVISTGNGEYTLSELDLSNIIPNYCPNATNFAGWAIIVVYQNDNLPINQLNVYDGLDYIGGGKLSLSFSLNSLNVIDNIGARIGFVAWEGDSSISVNETLRINGNILSNPPLNPANNAFNGTNSITGSNELFNMDLDIYEIQNFIQPGDQSAEIALTSGQDFVMINAVVTKLNSQVPDATIVIDDYILTCDSREITVDYTVYNLESTNPLPANTPIAIYANDSLIGTIATIDVIEVGESESNSIILQIPNEIPTVFELTFSVDDIGNGTGIVNEINENNNTDVEEISLLLLPEFTILEPIFSCNEGFSIGTFDLTSIENSLLIDFSNTITIHETLSEAETNQNSIINLSNYQANSGTILYIRIENEFCFSITTIELRTKNCPPTVYNFISANEDGFNDFFFIDGLRNIFLNFQIEIYNRWGHLIWKGNQNTEDWRGEVTEEVKWNGAISADGTYFYLLFLNDPDYPKPLQGFLYITR</sequence>
<dbReference type="EMBL" id="CP096205">
    <property type="protein sequence ID" value="UPQ78537.1"/>
    <property type="molecule type" value="Genomic_DNA"/>
</dbReference>
<dbReference type="Pfam" id="PF13585">
    <property type="entry name" value="CHU_C"/>
    <property type="match status" value="1"/>
</dbReference>
<organism evidence="1 2">
    <name type="scientific">Flavobacterium azooxidireducens</name>
    <dbReference type="NCBI Taxonomy" id="1871076"/>
    <lineage>
        <taxon>Bacteria</taxon>
        <taxon>Pseudomonadati</taxon>
        <taxon>Bacteroidota</taxon>
        <taxon>Flavobacteriia</taxon>
        <taxon>Flavobacteriales</taxon>
        <taxon>Flavobacteriaceae</taxon>
        <taxon>Flavobacterium</taxon>
    </lineage>
</organism>
<evidence type="ECO:0000313" key="1">
    <source>
        <dbReference type="EMBL" id="UPQ78537.1"/>
    </source>
</evidence>
<dbReference type="RefSeq" id="WP_248433461.1">
    <property type="nucleotide sequence ID" value="NZ_CP096205.1"/>
</dbReference>
<keyword evidence="2" id="KW-1185">Reference proteome</keyword>
<dbReference type="Gene3D" id="2.60.40.10">
    <property type="entry name" value="Immunoglobulins"/>
    <property type="match status" value="1"/>
</dbReference>
<proteinExistence type="predicted"/>
<name>A0ABY4KCM3_9FLAO</name>
<dbReference type="Proteomes" id="UP000830583">
    <property type="component" value="Chromosome"/>
</dbReference>
<protein>
    <submittedName>
        <fullName evidence="1">Gliding motility-associated C-terminal domain-containing protein</fullName>
    </submittedName>
</protein>
<gene>
    <name evidence="1" type="ORF">M0M57_13020</name>
</gene>
<dbReference type="InterPro" id="IPR013783">
    <property type="entry name" value="Ig-like_fold"/>
</dbReference>
<reference evidence="1" key="1">
    <citation type="submission" date="2022-04" db="EMBL/GenBank/DDBJ databases">
        <title>Consumption of N2O by Flavobacterium azooxidireducens sp. nov. isolated from Decomposing Leaf Litter of Phragmites australis (Cav.).</title>
        <authorList>
            <person name="Behrendt U."/>
            <person name="Spanner T."/>
            <person name="Augustin J."/>
            <person name="Horn M.A."/>
            <person name="Kolb S."/>
            <person name="Ulrich A."/>
        </authorList>
    </citation>
    <scope>NUCLEOTIDE SEQUENCE</scope>
    <source>
        <strain evidence="1">IGB 4-14</strain>
    </source>
</reference>
<evidence type="ECO:0000313" key="2">
    <source>
        <dbReference type="Proteomes" id="UP000830583"/>
    </source>
</evidence>
<accession>A0ABY4KCM3</accession>